<sequence>MKSFKISVPASSANIGPGFDSMGLAVNLYLTLEVTESEEWEFYSHSSPSNRTNYKEHFIYKIAKQTAERHHKQLTPCKVVETSDIPLARGLGSSASAIIAGIELANQVCDLSLTSEAKLRYGTEIEGHPDNIAPALYGGLVISIVTEDEIDWIQMPTLDVDVILYIPNVELKTDEARNVLPDSYSRNDATSASGISNIVVASLLSGNYKLAGKMMERDIFHEPYRANLIPNFNKIRNESKKYGVYGTVISGAGPTMLSFAPKGSGQSVVEQMQDLLGNYQVKLLEMDVQGLTVK</sequence>
<evidence type="ECO:0000313" key="16">
    <source>
        <dbReference type="EMBL" id="MFC4024840.1"/>
    </source>
</evidence>
<dbReference type="Gene3D" id="3.30.230.10">
    <property type="match status" value="1"/>
</dbReference>
<dbReference type="Gene3D" id="3.30.70.890">
    <property type="entry name" value="GHMP kinase, C-terminal domain"/>
    <property type="match status" value="1"/>
</dbReference>
<evidence type="ECO:0000256" key="5">
    <source>
        <dbReference type="ARBA" id="ARBA00022605"/>
    </source>
</evidence>
<dbReference type="PRINTS" id="PR00958">
    <property type="entry name" value="HOMSERKINASE"/>
</dbReference>
<dbReference type="Proteomes" id="UP001595772">
    <property type="component" value="Unassembled WGS sequence"/>
</dbReference>
<keyword evidence="13" id="KW-0963">Cytoplasm</keyword>
<dbReference type="EMBL" id="JBHSAO010000010">
    <property type="protein sequence ID" value="MFC4024840.1"/>
    <property type="molecule type" value="Genomic_DNA"/>
</dbReference>
<dbReference type="InterPro" id="IPR020568">
    <property type="entry name" value="Ribosomal_Su5_D2-typ_SF"/>
</dbReference>
<dbReference type="InterPro" id="IPR000870">
    <property type="entry name" value="Homoserine_kinase"/>
</dbReference>
<evidence type="ECO:0000256" key="11">
    <source>
        <dbReference type="ARBA" id="ARBA00049375"/>
    </source>
</evidence>
<evidence type="ECO:0000259" key="14">
    <source>
        <dbReference type="Pfam" id="PF00288"/>
    </source>
</evidence>
<dbReference type="Pfam" id="PF00288">
    <property type="entry name" value="GHMP_kinases_N"/>
    <property type="match status" value="1"/>
</dbReference>
<dbReference type="GO" id="GO:0004413">
    <property type="term" value="F:homoserine kinase activity"/>
    <property type="evidence" value="ECO:0007669"/>
    <property type="project" value="UniProtKB-EC"/>
</dbReference>
<evidence type="ECO:0000256" key="7">
    <source>
        <dbReference type="ARBA" id="ARBA00022697"/>
    </source>
</evidence>
<evidence type="ECO:0000256" key="12">
    <source>
        <dbReference type="ARBA" id="ARBA00049954"/>
    </source>
</evidence>
<dbReference type="InterPro" id="IPR006204">
    <property type="entry name" value="GHMP_kinase_N_dom"/>
</dbReference>
<proteinExistence type="inferred from homology"/>
<dbReference type="InterPro" id="IPR006203">
    <property type="entry name" value="GHMP_knse_ATP-bd_CS"/>
</dbReference>
<organism evidence="16 17">
    <name type="scientific">Oceanobacillus longus</name>
    <dbReference type="NCBI Taxonomy" id="930120"/>
    <lineage>
        <taxon>Bacteria</taxon>
        <taxon>Bacillati</taxon>
        <taxon>Bacillota</taxon>
        <taxon>Bacilli</taxon>
        <taxon>Bacillales</taxon>
        <taxon>Bacillaceae</taxon>
        <taxon>Oceanobacillus</taxon>
    </lineage>
</organism>
<keyword evidence="6 13" id="KW-0808">Transferase</keyword>
<dbReference type="PIRSF" id="PIRSF000676">
    <property type="entry name" value="Homoser_kin"/>
    <property type="match status" value="1"/>
</dbReference>
<evidence type="ECO:0000313" key="17">
    <source>
        <dbReference type="Proteomes" id="UP001595772"/>
    </source>
</evidence>
<accession>A0ABV8GYU5</accession>
<dbReference type="HAMAP" id="MF_00384">
    <property type="entry name" value="Homoser_kinase"/>
    <property type="match status" value="1"/>
</dbReference>
<keyword evidence="10 13" id="KW-0067">ATP-binding</keyword>
<keyword evidence="7 13" id="KW-0791">Threonine biosynthesis</keyword>
<keyword evidence="8 13" id="KW-0547">Nucleotide-binding</keyword>
<feature type="domain" description="GHMP kinase C-terminal" evidence="15">
    <location>
        <begin position="201"/>
        <end position="274"/>
    </location>
</feature>
<dbReference type="InterPro" id="IPR014721">
    <property type="entry name" value="Ribsml_uS5_D2-typ_fold_subgr"/>
</dbReference>
<comment type="caution">
    <text evidence="16">The sequence shown here is derived from an EMBL/GenBank/DDBJ whole genome shotgun (WGS) entry which is preliminary data.</text>
</comment>
<evidence type="ECO:0000256" key="4">
    <source>
        <dbReference type="ARBA" id="ARBA00017858"/>
    </source>
</evidence>
<comment type="catalytic activity">
    <reaction evidence="11 13">
        <text>L-homoserine + ATP = O-phospho-L-homoserine + ADP + H(+)</text>
        <dbReference type="Rhea" id="RHEA:13985"/>
        <dbReference type="ChEBI" id="CHEBI:15378"/>
        <dbReference type="ChEBI" id="CHEBI:30616"/>
        <dbReference type="ChEBI" id="CHEBI:57476"/>
        <dbReference type="ChEBI" id="CHEBI:57590"/>
        <dbReference type="ChEBI" id="CHEBI:456216"/>
        <dbReference type="EC" id="2.7.1.39"/>
    </reaction>
</comment>
<comment type="similarity">
    <text evidence="2 13">Belongs to the GHMP kinase family. Homoserine kinase subfamily.</text>
</comment>
<feature type="binding site" evidence="13">
    <location>
        <begin position="86"/>
        <end position="96"/>
    </location>
    <ligand>
        <name>ATP</name>
        <dbReference type="ChEBI" id="CHEBI:30616"/>
    </ligand>
</feature>
<dbReference type="Pfam" id="PF08544">
    <property type="entry name" value="GHMP_kinases_C"/>
    <property type="match status" value="1"/>
</dbReference>
<dbReference type="PANTHER" id="PTHR20861:SF1">
    <property type="entry name" value="HOMOSERINE KINASE"/>
    <property type="match status" value="1"/>
</dbReference>
<evidence type="ECO:0000256" key="2">
    <source>
        <dbReference type="ARBA" id="ARBA00007370"/>
    </source>
</evidence>
<evidence type="ECO:0000256" key="8">
    <source>
        <dbReference type="ARBA" id="ARBA00022741"/>
    </source>
</evidence>
<dbReference type="InterPro" id="IPR013750">
    <property type="entry name" value="GHMP_kinase_C_dom"/>
</dbReference>
<feature type="domain" description="GHMP kinase N-terminal" evidence="14">
    <location>
        <begin position="58"/>
        <end position="139"/>
    </location>
</feature>
<dbReference type="SUPFAM" id="SSF54211">
    <property type="entry name" value="Ribosomal protein S5 domain 2-like"/>
    <property type="match status" value="1"/>
</dbReference>
<protein>
    <recommendedName>
        <fullName evidence="4 13">Homoserine kinase</fullName>
        <shortName evidence="13">HK</shortName>
        <shortName evidence="13">HSK</shortName>
        <ecNumber evidence="3 13">2.7.1.39</ecNumber>
    </recommendedName>
</protein>
<dbReference type="SUPFAM" id="SSF55060">
    <property type="entry name" value="GHMP Kinase, C-terminal domain"/>
    <property type="match status" value="1"/>
</dbReference>
<evidence type="ECO:0000256" key="1">
    <source>
        <dbReference type="ARBA" id="ARBA00005015"/>
    </source>
</evidence>
<dbReference type="InterPro" id="IPR036554">
    <property type="entry name" value="GHMP_kinase_C_sf"/>
</dbReference>
<evidence type="ECO:0000256" key="13">
    <source>
        <dbReference type="HAMAP-Rule" id="MF_00384"/>
    </source>
</evidence>
<evidence type="ECO:0000259" key="15">
    <source>
        <dbReference type="Pfam" id="PF08544"/>
    </source>
</evidence>
<evidence type="ECO:0000256" key="9">
    <source>
        <dbReference type="ARBA" id="ARBA00022777"/>
    </source>
</evidence>
<name>A0ABV8GYU5_9BACI</name>
<keyword evidence="17" id="KW-1185">Reference proteome</keyword>
<evidence type="ECO:0000256" key="6">
    <source>
        <dbReference type="ARBA" id="ARBA00022679"/>
    </source>
</evidence>
<dbReference type="NCBIfam" id="TIGR00191">
    <property type="entry name" value="thrB"/>
    <property type="match status" value="1"/>
</dbReference>
<evidence type="ECO:0000256" key="10">
    <source>
        <dbReference type="ARBA" id="ARBA00022840"/>
    </source>
</evidence>
<comment type="pathway">
    <text evidence="1 13">Amino-acid biosynthesis; L-threonine biosynthesis; L-threonine from L-aspartate: step 4/5.</text>
</comment>
<dbReference type="EC" id="2.7.1.39" evidence="3 13"/>
<dbReference type="PROSITE" id="PS00627">
    <property type="entry name" value="GHMP_KINASES_ATP"/>
    <property type="match status" value="1"/>
</dbReference>
<dbReference type="PANTHER" id="PTHR20861">
    <property type="entry name" value="HOMOSERINE/4-DIPHOSPHOCYTIDYL-2-C-METHYL-D-ERYTHRITOL KINASE"/>
    <property type="match status" value="1"/>
</dbReference>
<keyword evidence="9 13" id="KW-0418">Kinase</keyword>
<evidence type="ECO:0000256" key="3">
    <source>
        <dbReference type="ARBA" id="ARBA00012078"/>
    </source>
</evidence>
<comment type="subcellular location">
    <subcellularLocation>
        <location evidence="13">Cytoplasm</location>
    </subcellularLocation>
</comment>
<dbReference type="RefSeq" id="WP_379497340.1">
    <property type="nucleotide sequence ID" value="NZ_JBHSAO010000010.1"/>
</dbReference>
<gene>
    <name evidence="13 16" type="primary">thrB</name>
    <name evidence="16" type="ORF">ACFOUV_13640</name>
</gene>
<keyword evidence="5 13" id="KW-0028">Amino-acid biosynthesis</keyword>
<comment type="function">
    <text evidence="12 13">Catalyzes the ATP-dependent phosphorylation of L-homoserine to L-homoserine phosphate.</text>
</comment>
<reference evidence="17" key="1">
    <citation type="journal article" date="2019" name="Int. J. Syst. Evol. Microbiol.">
        <title>The Global Catalogue of Microorganisms (GCM) 10K type strain sequencing project: providing services to taxonomists for standard genome sequencing and annotation.</title>
        <authorList>
            <consortium name="The Broad Institute Genomics Platform"/>
            <consortium name="The Broad Institute Genome Sequencing Center for Infectious Disease"/>
            <person name="Wu L."/>
            <person name="Ma J."/>
        </authorList>
    </citation>
    <scope>NUCLEOTIDE SEQUENCE [LARGE SCALE GENOMIC DNA]</scope>
    <source>
        <strain evidence="17">IBRC-M 10703</strain>
    </source>
</reference>